<accession>A0A811KNK8</accession>
<dbReference type="Gene3D" id="1.10.510.10">
    <property type="entry name" value="Transferase(Phosphotransferase) domain 1"/>
    <property type="match status" value="1"/>
</dbReference>
<proteinExistence type="inferred from homology"/>
<dbReference type="Pfam" id="PF07714">
    <property type="entry name" value="PK_Tyr_Ser-Thr"/>
    <property type="match status" value="1"/>
</dbReference>
<feature type="domain" description="CRIB" evidence="15">
    <location>
        <begin position="504"/>
        <end position="517"/>
    </location>
</feature>
<evidence type="ECO:0000256" key="9">
    <source>
        <dbReference type="ARBA" id="ARBA00048329"/>
    </source>
</evidence>
<dbReference type="Proteomes" id="UP000783686">
    <property type="component" value="Unassembled WGS sequence"/>
</dbReference>
<reference evidence="16" key="1">
    <citation type="submission" date="2020-09" db="EMBL/GenBank/DDBJ databases">
        <authorList>
            <person name="Kikuchi T."/>
        </authorList>
    </citation>
    <scope>NUCLEOTIDE SEQUENCE</scope>
    <source>
        <strain evidence="16">SH1</strain>
    </source>
</reference>
<sequence>MASNSASAGLGDYENLSEISRLANREARSTSDEESSRHLATQTPASSSSSYPGVVMRRPTTGSEDDEHTEMVPQVGTTFYDYQAKEKDELSFQRGSVVEIIEKDREKGWVYGKIDNKTGMVPENYVRLIGRQPKEIRACDFEKIEEKVGNGASSNVYRGLYKGQMVALKIPRFNKGENQSKKIESLKREALVYARLNHKNIVAFYGICIESPCLLLELCEGGTLMRLYRELSFAVFSTVIKWGLQVAEGMNHLHNRDDALLHADLKADNILVKEVPCLCEHNERSTDPPTYHNNICTNCNGTKLDKLTLKITDFGLSRDVTSSRASFGGSCAWMSPELIARQEFSKASDIWSFGILFWEILTNHMPLQEYEGAIVVIAIAQRGKTPDIPDNCPLAIRNVMQLCWQQNPERRPSFTEVIVLLKQALKEVDKSKGWNTEDIMKKSRARTDVSLKEVEEEIKKRGIDPSKYSTIPFNPKPPKTAERSIKRKPRPIPKIKGKVSKENIGGPQDFQHMFHVIATSTSPDSRRFDFFENPDKDVHPSRHHRGGHLERQESVDAQTLPRSYKHSVKEPKTVKRPMGNEHLHPMGFNRNASKSNPELFGAFSINKQHIPRRSNAYRHKDFERIHPKIKTTNSSDSSEDNVIISAEDVDIREPRHTDYDISQQSSRKSNAIFYDLPDSDSSISAVSDTRQKPSLKTKFFNFNFLKKRPSPTRVDQLVDRPCLPQCFHPNHSNDLAKNFSHQCGLQEPESPETILGLEPELHLLSKFARLHHQQAQNHGRPFIKMANDPDKRRRPQPPTPVQRPGSTVSSKVLKARQNLSISETEGSFDQGFDEEDFNSSMNSNYQTPLSSHSTGNGNINTGGRTDIINSDWSKNRSESFGQPSDNYQFAHRAEFSLPPSTKDSSSHRARDNSLHSARDSSLHGADNYQFAHRVNEPIRHRDNVPNSARDVSGHRTHSHDHFHKLEFSENGRDGSLHRAEFSLPRSARDGSLHRANASLPPMQRAPDYQMPLHRANQSYPTTNQMKQYEAPLYSDSISDELDIDIEEIKKAASSPFTNQTYQPMKDSIYGAEKLQRPSTLAVHGIPHNSLSSPSRLDDEPPVIEIAECQAGELAQGKMSDTHVRMSSDSHLEMSPELMPKGRRSMSDHQNEVMSPKLPPRPTHLSPSVPNLPISPGRSRNSSNCSLTGDGHRRHRQRHSVLDQYIEVPDGRRQSPTTHVPFLESPKVAEEFKEPLNYFMLNNTSDKDSPPTEPAPPPPTASHRVPKIPVRLNKTPKSPPTFM</sequence>
<feature type="domain" description="SH3" evidence="13">
    <location>
        <begin position="71"/>
        <end position="131"/>
    </location>
</feature>
<dbReference type="PANTHER" id="PTHR44329:SF6">
    <property type="entry name" value="RECEPTOR-INTERACTING SERINE_THREONINE-PROTEIN KINASE 1"/>
    <property type="match status" value="1"/>
</dbReference>
<feature type="region of interest" description="Disordered" evidence="12">
    <location>
        <begin position="772"/>
        <end position="967"/>
    </location>
</feature>
<dbReference type="PROSITE" id="PS00107">
    <property type="entry name" value="PROTEIN_KINASE_ATP"/>
    <property type="match status" value="1"/>
</dbReference>
<keyword evidence="4 10" id="KW-0728">SH3 domain</keyword>
<evidence type="ECO:0000256" key="2">
    <source>
        <dbReference type="ARBA" id="ARBA00006529"/>
    </source>
</evidence>
<protein>
    <recommendedName>
        <fullName evidence="3">mitogen-activated protein kinase kinase kinase</fullName>
        <ecNumber evidence="3">2.7.11.25</ecNumber>
    </recommendedName>
</protein>
<dbReference type="PANTHER" id="PTHR44329">
    <property type="entry name" value="SERINE/THREONINE-PROTEIN KINASE TNNI3K-RELATED"/>
    <property type="match status" value="1"/>
</dbReference>
<feature type="compositionally biased region" description="Basic and acidic residues" evidence="12">
    <location>
        <begin position="23"/>
        <end position="37"/>
    </location>
</feature>
<dbReference type="PROSITE" id="PS00108">
    <property type="entry name" value="PROTEIN_KINASE_ST"/>
    <property type="match status" value="1"/>
</dbReference>
<feature type="compositionally biased region" description="Low complexity" evidence="12">
    <location>
        <begin position="854"/>
        <end position="869"/>
    </location>
</feature>
<evidence type="ECO:0000256" key="7">
    <source>
        <dbReference type="ARBA" id="ARBA00022840"/>
    </source>
</evidence>
<evidence type="ECO:0000313" key="16">
    <source>
        <dbReference type="EMBL" id="CAD5217263.1"/>
    </source>
</evidence>
<dbReference type="InterPro" id="IPR017441">
    <property type="entry name" value="Protein_kinase_ATP_BS"/>
</dbReference>
<feature type="domain" description="Protein kinase" evidence="14">
    <location>
        <begin position="142"/>
        <end position="425"/>
    </location>
</feature>
<keyword evidence="17" id="KW-1185">Reference proteome</keyword>
<feature type="compositionally biased region" description="Pro residues" evidence="12">
    <location>
        <begin position="1250"/>
        <end position="1259"/>
    </location>
</feature>
<dbReference type="PRINTS" id="PR00109">
    <property type="entry name" value="TYRKINASE"/>
</dbReference>
<feature type="binding site" evidence="11">
    <location>
        <position position="169"/>
    </location>
    <ligand>
        <name>ATP</name>
        <dbReference type="ChEBI" id="CHEBI:30616"/>
    </ligand>
</feature>
<keyword evidence="6 11" id="KW-0547">Nucleotide-binding</keyword>
<evidence type="ECO:0000256" key="12">
    <source>
        <dbReference type="SAM" id="MobiDB-lite"/>
    </source>
</evidence>
<evidence type="ECO:0000256" key="4">
    <source>
        <dbReference type="ARBA" id="ARBA00022443"/>
    </source>
</evidence>
<dbReference type="PROSITE" id="PS50002">
    <property type="entry name" value="SH3"/>
    <property type="match status" value="1"/>
</dbReference>
<evidence type="ECO:0000256" key="3">
    <source>
        <dbReference type="ARBA" id="ARBA00012406"/>
    </source>
</evidence>
<feature type="region of interest" description="Disordered" evidence="12">
    <location>
        <begin position="21"/>
        <end position="72"/>
    </location>
</feature>
<dbReference type="InterPro" id="IPR001245">
    <property type="entry name" value="Ser-Thr/Tyr_kinase_cat_dom"/>
</dbReference>
<evidence type="ECO:0000259" key="15">
    <source>
        <dbReference type="PROSITE" id="PS50108"/>
    </source>
</evidence>
<dbReference type="InterPro" id="IPR001452">
    <property type="entry name" value="SH3_domain"/>
</dbReference>
<dbReference type="InterPro" id="IPR008271">
    <property type="entry name" value="Ser/Thr_kinase_AS"/>
</dbReference>
<dbReference type="EC" id="2.7.11.25" evidence="3"/>
<organism evidence="16 17">
    <name type="scientific">Bursaphelenchus okinawaensis</name>
    <dbReference type="NCBI Taxonomy" id="465554"/>
    <lineage>
        <taxon>Eukaryota</taxon>
        <taxon>Metazoa</taxon>
        <taxon>Ecdysozoa</taxon>
        <taxon>Nematoda</taxon>
        <taxon>Chromadorea</taxon>
        <taxon>Rhabditida</taxon>
        <taxon>Tylenchina</taxon>
        <taxon>Tylenchomorpha</taxon>
        <taxon>Aphelenchoidea</taxon>
        <taxon>Aphelenchoididae</taxon>
        <taxon>Bursaphelenchus</taxon>
    </lineage>
</organism>
<evidence type="ECO:0000256" key="1">
    <source>
        <dbReference type="ARBA" id="ARBA00001946"/>
    </source>
</evidence>
<feature type="region of interest" description="Disordered" evidence="12">
    <location>
        <begin position="532"/>
        <end position="641"/>
    </location>
</feature>
<evidence type="ECO:0000256" key="6">
    <source>
        <dbReference type="ARBA" id="ARBA00022741"/>
    </source>
</evidence>
<feature type="compositionally biased region" description="Polar residues" evidence="12">
    <location>
        <begin position="838"/>
        <end position="853"/>
    </location>
</feature>
<dbReference type="PRINTS" id="PR00452">
    <property type="entry name" value="SH3DOMAIN"/>
</dbReference>
<dbReference type="InterPro" id="IPR000719">
    <property type="entry name" value="Prot_kinase_dom"/>
</dbReference>
<dbReference type="PROSITE" id="PS50108">
    <property type="entry name" value="CRIB"/>
    <property type="match status" value="1"/>
</dbReference>
<keyword evidence="5" id="KW-0723">Serine/threonine-protein kinase</keyword>
<dbReference type="EMBL" id="CAJFDH010000003">
    <property type="protein sequence ID" value="CAD5217263.1"/>
    <property type="molecule type" value="Genomic_DNA"/>
</dbReference>
<dbReference type="InterPro" id="IPR000095">
    <property type="entry name" value="CRIB_dom"/>
</dbReference>
<feature type="compositionally biased region" description="Polar residues" evidence="12">
    <location>
        <begin position="38"/>
        <end position="51"/>
    </location>
</feature>
<keyword evidence="5" id="KW-0808">Transferase</keyword>
<feature type="compositionally biased region" description="Polar residues" evidence="12">
    <location>
        <begin position="1177"/>
        <end position="1186"/>
    </location>
</feature>
<dbReference type="EMBL" id="CAJFCW020000003">
    <property type="protein sequence ID" value="CAG9107432.1"/>
    <property type="molecule type" value="Genomic_DNA"/>
</dbReference>
<dbReference type="PROSITE" id="PS50011">
    <property type="entry name" value="PROTEIN_KINASE_DOM"/>
    <property type="match status" value="1"/>
</dbReference>
<feature type="region of interest" description="Disordered" evidence="12">
    <location>
        <begin position="1130"/>
        <end position="1195"/>
    </location>
</feature>
<evidence type="ECO:0000313" key="17">
    <source>
        <dbReference type="Proteomes" id="UP000614601"/>
    </source>
</evidence>
<feature type="compositionally biased region" description="Polar residues" evidence="12">
    <location>
        <begin position="878"/>
        <end position="887"/>
    </location>
</feature>
<feature type="compositionally biased region" description="Basic and acidic residues" evidence="12">
    <location>
        <begin position="933"/>
        <end position="943"/>
    </location>
</feature>
<dbReference type="SUPFAM" id="SSF56112">
    <property type="entry name" value="Protein kinase-like (PK-like)"/>
    <property type="match status" value="1"/>
</dbReference>
<dbReference type="SMART" id="SM00220">
    <property type="entry name" value="S_TKc"/>
    <property type="match status" value="1"/>
</dbReference>
<comment type="catalytic activity">
    <reaction evidence="9">
        <text>L-seryl-[protein] + ATP = O-phospho-L-seryl-[protein] + ADP + H(+)</text>
        <dbReference type="Rhea" id="RHEA:17989"/>
        <dbReference type="Rhea" id="RHEA-COMP:9863"/>
        <dbReference type="Rhea" id="RHEA-COMP:11604"/>
        <dbReference type="ChEBI" id="CHEBI:15378"/>
        <dbReference type="ChEBI" id="CHEBI:29999"/>
        <dbReference type="ChEBI" id="CHEBI:30616"/>
        <dbReference type="ChEBI" id="CHEBI:83421"/>
        <dbReference type="ChEBI" id="CHEBI:456216"/>
        <dbReference type="EC" id="2.7.11.25"/>
    </reaction>
</comment>
<dbReference type="Proteomes" id="UP000614601">
    <property type="component" value="Unassembled WGS sequence"/>
</dbReference>
<feature type="compositionally biased region" description="Basic and acidic residues" evidence="12">
    <location>
        <begin position="904"/>
        <end position="921"/>
    </location>
</feature>
<dbReference type="GO" id="GO:0005524">
    <property type="term" value="F:ATP binding"/>
    <property type="evidence" value="ECO:0007669"/>
    <property type="project" value="UniProtKB-UniRule"/>
</dbReference>
<dbReference type="Pfam" id="PF14604">
    <property type="entry name" value="SH3_9"/>
    <property type="match status" value="1"/>
</dbReference>
<comment type="similarity">
    <text evidence="2">Belongs to the protein kinase superfamily. STE Ser/Thr protein kinase family. MAP kinase kinase kinase subfamily.</text>
</comment>
<dbReference type="Gene3D" id="3.30.200.20">
    <property type="entry name" value="Phosphorylase Kinase, domain 1"/>
    <property type="match status" value="1"/>
</dbReference>
<dbReference type="GO" id="GO:0006950">
    <property type="term" value="P:response to stress"/>
    <property type="evidence" value="ECO:0007669"/>
    <property type="project" value="UniProtKB-ARBA"/>
</dbReference>
<evidence type="ECO:0000256" key="5">
    <source>
        <dbReference type="ARBA" id="ARBA00022527"/>
    </source>
</evidence>
<dbReference type="OrthoDB" id="339325at2759"/>
<dbReference type="SMART" id="SM00326">
    <property type="entry name" value="SH3"/>
    <property type="match status" value="1"/>
</dbReference>
<evidence type="ECO:0000256" key="10">
    <source>
        <dbReference type="PROSITE-ProRule" id="PRU00192"/>
    </source>
</evidence>
<comment type="catalytic activity">
    <reaction evidence="8">
        <text>L-threonyl-[protein] + ATP = O-phospho-L-threonyl-[protein] + ADP + H(+)</text>
        <dbReference type="Rhea" id="RHEA:46608"/>
        <dbReference type="Rhea" id="RHEA-COMP:11060"/>
        <dbReference type="Rhea" id="RHEA-COMP:11605"/>
        <dbReference type="ChEBI" id="CHEBI:15378"/>
        <dbReference type="ChEBI" id="CHEBI:30013"/>
        <dbReference type="ChEBI" id="CHEBI:30616"/>
        <dbReference type="ChEBI" id="CHEBI:61977"/>
        <dbReference type="ChEBI" id="CHEBI:456216"/>
        <dbReference type="EC" id="2.7.11.25"/>
    </reaction>
</comment>
<comment type="cofactor">
    <cofactor evidence="1">
        <name>Mg(2+)</name>
        <dbReference type="ChEBI" id="CHEBI:18420"/>
    </cofactor>
</comment>
<evidence type="ECO:0000259" key="14">
    <source>
        <dbReference type="PROSITE" id="PS50011"/>
    </source>
</evidence>
<keyword evidence="5" id="KW-0418">Kinase</keyword>
<keyword evidence="7 11" id="KW-0067">ATP-binding</keyword>
<dbReference type="InterPro" id="IPR036028">
    <property type="entry name" value="SH3-like_dom_sf"/>
</dbReference>
<name>A0A811KNK8_9BILA</name>
<dbReference type="InterPro" id="IPR011009">
    <property type="entry name" value="Kinase-like_dom_sf"/>
</dbReference>
<dbReference type="Gene3D" id="2.30.30.40">
    <property type="entry name" value="SH3 Domains"/>
    <property type="match status" value="1"/>
</dbReference>
<evidence type="ECO:0000256" key="8">
    <source>
        <dbReference type="ARBA" id="ARBA00047559"/>
    </source>
</evidence>
<dbReference type="SUPFAM" id="SSF50044">
    <property type="entry name" value="SH3-domain"/>
    <property type="match status" value="1"/>
</dbReference>
<dbReference type="InterPro" id="IPR051681">
    <property type="entry name" value="Ser/Thr_Kinases-Pseudokinases"/>
</dbReference>
<feature type="region of interest" description="Disordered" evidence="12">
    <location>
        <begin position="1239"/>
        <end position="1282"/>
    </location>
</feature>
<feature type="compositionally biased region" description="Polar residues" evidence="12">
    <location>
        <begin position="817"/>
        <end position="827"/>
    </location>
</feature>
<evidence type="ECO:0000259" key="13">
    <source>
        <dbReference type="PROSITE" id="PS50002"/>
    </source>
</evidence>
<dbReference type="GO" id="GO:0004706">
    <property type="term" value="F:JUN kinase kinase kinase activity"/>
    <property type="evidence" value="ECO:0007669"/>
    <property type="project" value="TreeGrafter"/>
</dbReference>
<comment type="caution">
    <text evidence="16">The sequence shown here is derived from an EMBL/GenBank/DDBJ whole genome shotgun (WGS) entry which is preliminary data.</text>
</comment>
<gene>
    <name evidence="16" type="ORF">BOKJ2_LOCUS7000</name>
</gene>
<evidence type="ECO:0000256" key="11">
    <source>
        <dbReference type="PROSITE-ProRule" id="PRU10141"/>
    </source>
</evidence>
<feature type="compositionally biased region" description="Basic and acidic residues" evidence="12">
    <location>
        <begin position="567"/>
        <end position="584"/>
    </location>
</feature>